<protein>
    <submittedName>
        <fullName evidence="1">Uncharacterized protein</fullName>
    </submittedName>
</protein>
<proteinExistence type="predicted"/>
<evidence type="ECO:0000313" key="1">
    <source>
        <dbReference type="EMBL" id="MPW22555.1"/>
    </source>
</evidence>
<accession>A0A7X1NIF9</accession>
<comment type="caution">
    <text evidence="1">The sequence shown here is derived from an EMBL/GenBank/DDBJ whole genome shotgun (WGS) entry which is preliminary data.</text>
</comment>
<sequence length="139" mass="15168">MLCAAVLDGCASASRDAAFRNREVELFRARQDASVSCSSTVDCERAWARTRSFIKTHSASRIIRADDTVVETADPHSFGFVYLAATKSPIDDGNTLIQLRAMCRGMYDSDGNAALMYSTCAKSIVEVEGAFRAWMGPAR</sequence>
<name>A0A7X1NIF9_9BURK</name>
<organism evidence="1 2">
    <name type="scientific">Paraburkholderia franconis</name>
    <dbReference type="NCBI Taxonomy" id="2654983"/>
    <lineage>
        <taxon>Bacteria</taxon>
        <taxon>Pseudomonadati</taxon>
        <taxon>Pseudomonadota</taxon>
        <taxon>Betaproteobacteria</taxon>
        <taxon>Burkholderiales</taxon>
        <taxon>Burkholderiaceae</taxon>
        <taxon>Paraburkholderia</taxon>
    </lineage>
</organism>
<dbReference type="EMBL" id="WHNP01000070">
    <property type="protein sequence ID" value="MPW22555.1"/>
    <property type="molecule type" value="Genomic_DNA"/>
</dbReference>
<evidence type="ECO:0000313" key="2">
    <source>
        <dbReference type="Proteomes" id="UP000484381"/>
    </source>
</evidence>
<dbReference type="AlphaFoldDB" id="A0A7X1NIF9"/>
<dbReference type="Proteomes" id="UP000484381">
    <property type="component" value="Unassembled WGS sequence"/>
</dbReference>
<keyword evidence="2" id="KW-1185">Reference proteome</keyword>
<gene>
    <name evidence="1" type="ORF">GCT13_38495</name>
</gene>
<reference evidence="1 2" key="1">
    <citation type="submission" date="2019-10" db="EMBL/GenBank/DDBJ databases">
        <title>Paraburkholderia sp. isolated from nodules of Mimosa pudica from Brazilian Atlantic Forest soils.</title>
        <authorList>
            <person name="Paulitsch F."/>
            <person name="Hungria M."/>
            <person name="Dall'Agnol R."/>
        </authorList>
    </citation>
    <scope>NUCLEOTIDE SEQUENCE [LARGE SCALE GENOMIC DNA]</scope>
    <source>
        <strain evidence="1 2">CNPSo 3157</strain>
    </source>
</reference>